<organism evidence="1 2">
    <name type="scientific">Lactobacillus phage LpeD</name>
    <dbReference type="NCBI Taxonomy" id="2041210"/>
    <lineage>
        <taxon>Viruses</taxon>
        <taxon>Duplodnaviria</taxon>
        <taxon>Heunggongvirae</taxon>
        <taxon>Uroviricota</taxon>
        <taxon>Caudoviricetes</taxon>
        <taxon>Herelleviridae</taxon>
        <taxon>Elpedvirus</taxon>
        <taxon>Elpedvirus LpeD</taxon>
    </lineage>
</organism>
<name>A0A291I9G2_9CAUD</name>
<proteinExistence type="predicted"/>
<protein>
    <submittedName>
        <fullName evidence="1">Uncharacterized protein</fullName>
    </submittedName>
</protein>
<keyword evidence="2" id="KW-1185">Reference proteome</keyword>
<sequence>MNAIQITGNNPQADGTWKVSYSATFEDSLHIEGFVFVSQDEMNNMMMRDLPSYVSKRIISELSKGTPSIDSVKATDNSVTINAE</sequence>
<gene>
    <name evidence="1" type="ORF">LpeD_22</name>
</gene>
<evidence type="ECO:0000313" key="1">
    <source>
        <dbReference type="EMBL" id="ATG86331.1"/>
    </source>
</evidence>
<dbReference type="EMBL" id="MF787246">
    <property type="protein sequence ID" value="ATG86331.1"/>
    <property type="molecule type" value="Genomic_DNA"/>
</dbReference>
<evidence type="ECO:0000313" key="2">
    <source>
        <dbReference type="Proteomes" id="UP000229296"/>
    </source>
</evidence>
<dbReference type="Proteomes" id="UP000229296">
    <property type="component" value="Segment"/>
</dbReference>
<accession>A0A291I9G2</accession>
<reference evidence="1 2" key="1">
    <citation type="submission" date="2017-08" db="EMBL/GenBank/DDBJ databases">
        <title>Isolation and Characterization of phages of Lactobacillus pentosus and plantarum.</title>
        <authorList>
            <person name="Qi R."/>
            <person name="Yu M."/>
            <person name="Qiao X."/>
            <person name="Li Y."/>
        </authorList>
    </citation>
    <scope>NUCLEOTIDE SEQUENCE [LARGE SCALE GENOMIC DNA]</scope>
</reference>